<dbReference type="InterPro" id="IPR023393">
    <property type="entry name" value="START-like_dom_sf"/>
</dbReference>
<dbReference type="RefSeq" id="WP_034842931.1">
    <property type="nucleotide sequence ID" value="NZ_JANX01000297.1"/>
</dbReference>
<dbReference type="Gene3D" id="3.30.530.20">
    <property type="match status" value="1"/>
</dbReference>
<dbReference type="InterPro" id="IPR019587">
    <property type="entry name" value="Polyketide_cyclase/dehydratase"/>
</dbReference>
<organism evidence="1 2">
    <name type="scientific">Inquilinus limosus MP06</name>
    <dbReference type="NCBI Taxonomy" id="1398085"/>
    <lineage>
        <taxon>Bacteria</taxon>
        <taxon>Pseudomonadati</taxon>
        <taxon>Pseudomonadota</taxon>
        <taxon>Alphaproteobacteria</taxon>
        <taxon>Rhodospirillales</taxon>
        <taxon>Rhodospirillaceae</taxon>
        <taxon>Inquilinus</taxon>
    </lineage>
</organism>
<evidence type="ECO:0000313" key="1">
    <source>
        <dbReference type="EMBL" id="KGM32565.1"/>
    </source>
</evidence>
<dbReference type="AlphaFoldDB" id="A0A0A0D3G1"/>
<dbReference type="EMBL" id="JANX01000297">
    <property type="protein sequence ID" value="KGM32565.1"/>
    <property type="molecule type" value="Genomic_DNA"/>
</dbReference>
<dbReference type="SUPFAM" id="SSF55961">
    <property type="entry name" value="Bet v1-like"/>
    <property type="match status" value="1"/>
</dbReference>
<protein>
    <submittedName>
        <fullName evidence="1">ATPase</fullName>
    </submittedName>
</protein>
<gene>
    <name evidence="1" type="ORF">P409_20685</name>
</gene>
<comment type="caution">
    <text evidence="1">The sequence shown here is derived from an EMBL/GenBank/DDBJ whole genome shotgun (WGS) entry which is preliminary data.</text>
</comment>
<proteinExistence type="predicted"/>
<accession>A0A0A0D3G1</accession>
<dbReference type="OrthoDB" id="8417725at2"/>
<evidence type="ECO:0000313" key="2">
    <source>
        <dbReference type="Proteomes" id="UP000029995"/>
    </source>
</evidence>
<dbReference type="Proteomes" id="UP000029995">
    <property type="component" value="Unassembled WGS sequence"/>
</dbReference>
<sequence>MPVKKDETGRRTVEAEVEVPGTPDEVWQAIATGPGVTSWFVPTRVEERVGGAVTANFGPGMDSHSVITAWEPPRRFAADSPNDMGLGGPAIATEWTVEAKAGGTCIVRVVHAWFAESDDWDGQFQAFESGWPAFFRILRLYLTHFRGQSGVNAQLMGVAPEPTVQAGWAALTGRLGIAGAKPGQRVQTAADAPALAGQVERVGPDEHPELLLRLDAPAAGIAHLFALPMGGQVYLPVRLYLFGDQPAAVAAQEEPAWQAWMTRHFPMPAQPS</sequence>
<name>A0A0A0D3G1_9PROT</name>
<dbReference type="CDD" id="cd07814">
    <property type="entry name" value="SRPBCC_CalC_Aha1-like"/>
    <property type="match status" value="1"/>
</dbReference>
<reference evidence="1 2" key="1">
    <citation type="submission" date="2014-01" db="EMBL/GenBank/DDBJ databases">
        <title>Genome sequence determination for a cystic fibrosis isolate, Inquilinus limosus.</title>
        <authorList>
            <person name="Pino M."/>
            <person name="Di Conza J."/>
            <person name="Gutkind G."/>
        </authorList>
    </citation>
    <scope>NUCLEOTIDE SEQUENCE [LARGE SCALE GENOMIC DNA]</scope>
    <source>
        <strain evidence="1 2">MP06</strain>
    </source>
</reference>
<dbReference type="Pfam" id="PF10604">
    <property type="entry name" value="Polyketide_cyc2"/>
    <property type="match status" value="1"/>
</dbReference>